<keyword evidence="2" id="KW-0812">Transmembrane</keyword>
<feature type="signal peptide" evidence="3">
    <location>
        <begin position="1"/>
        <end position="33"/>
    </location>
</feature>
<sequence length="605" mass="61612">MSNIRHEGAAHSMMLSLCRLLCIWATWVRVATPLPQAATGSNVATDTPLATFALIPSAPSMQTLQKVHLEVSETDFGVTPAVEPTGLIPSAPIRSTPPPGLIPSAPRTSSTLLPILIPSRPPSGLIPSQPPSGPITSSPPAAVVPSSPAHTGLIQSAPISSGPLPTNPGIIQSSIGTPIRTDGSIVSSLSNVSVTLVAPVAPSMASTDEPLRPIPAETTAPGDPDGHHEIPEPNFTATAPCRGCSPVIEITATGWGEWPTLWPSQPAAEHAETTQRPPQATITAGPSNIIVTQQPSSQGGGFVIGGSTTVKPGQTVIIDNTPIVIQTSAGRTEVIVGTKTVPFQAPAAQPPNSQITDGPILLPIIIGNGQTLTPIANPAANPSSKLDSNPDSNSNPNPNNQNPNQLSDPPGTGNAFPSQYVIGGQTLTPGGPAITVSGTTLSLAPSATAIVVNGKTTTLSQAYGAIYTTTALPALTLWGEIYTANRAGYYILHPGTTLIPGGLPITVSGTVLSLEPRGTAIMIQGSTSYMQPVTTIVTLTKSGAEGYGGGAGLYTNTGVPGTLPYPTGKPNAGVSVRAPAAMTDGWLSGIFLLGFVGLGWLAVWL</sequence>
<feature type="transmembrane region" description="Helical" evidence="2">
    <location>
        <begin position="585"/>
        <end position="604"/>
    </location>
</feature>
<dbReference type="EMBL" id="ML987189">
    <property type="protein sequence ID" value="KAF2257054.1"/>
    <property type="molecule type" value="Genomic_DNA"/>
</dbReference>
<evidence type="ECO:0000256" key="1">
    <source>
        <dbReference type="SAM" id="MobiDB-lite"/>
    </source>
</evidence>
<protein>
    <submittedName>
        <fullName evidence="4">Uncharacterized protein</fullName>
    </submittedName>
</protein>
<feature type="region of interest" description="Disordered" evidence="1">
    <location>
        <begin position="120"/>
        <end position="164"/>
    </location>
</feature>
<keyword evidence="2" id="KW-1133">Transmembrane helix</keyword>
<keyword evidence="5" id="KW-1185">Reference proteome</keyword>
<evidence type="ECO:0000313" key="4">
    <source>
        <dbReference type="EMBL" id="KAF2257054.1"/>
    </source>
</evidence>
<evidence type="ECO:0000256" key="3">
    <source>
        <dbReference type="SAM" id="SignalP"/>
    </source>
</evidence>
<gene>
    <name evidence="4" type="ORF">BU26DRAFT_558473</name>
</gene>
<evidence type="ECO:0000256" key="2">
    <source>
        <dbReference type="SAM" id="Phobius"/>
    </source>
</evidence>
<dbReference type="Proteomes" id="UP000800094">
    <property type="component" value="Unassembled WGS sequence"/>
</dbReference>
<name>A0A6A6J2I7_9PLEO</name>
<feature type="compositionally biased region" description="Low complexity" evidence="1">
    <location>
        <begin position="138"/>
        <end position="149"/>
    </location>
</feature>
<organism evidence="4 5">
    <name type="scientific">Trematosphaeria pertusa</name>
    <dbReference type="NCBI Taxonomy" id="390896"/>
    <lineage>
        <taxon>Eukaryota</taxon>
        <taxon>Fungi</taxon>
        <taxon>Dikarya</taxon>
        <taxon>Ascomycota</taxon>
        <taxon>Pezizomycotina</taxon>
        <taxon>Dothideomycetes</taxon>
        <taxon>Pleosporomycetidae</taxon>
        <taxon>Pleosporales</taxon>
        <taxon>Massarineae</taxon>
        <taxon>Trematosphaeriaceae</taxon>
        <taxon>Trematosphaeria</taxon>
    </lineage>
</organism>
<dbReference type="AlphaFoldDB" id="A0A6A6J2I7"/>
<accession>A0A6A6J2I7</accession>
<feature type="region of interest" description="Disordered" evidence="1">
    <location>
        <begin position="204"/>
        <end position="231"/>
    </location>
</feature>
<dbReference type="RefSeq" id="XP_033692058.1">
    <property type="nucleotide sequence ID" value="XM_033832566.1"/>
</dbReference>
<dbReference type="OrthoDB" id="3642826at2759"/>
<feature type="chain" id="PRO_5025487424" evidence="3">
    <location>
        <begin position="34"/>
        <end position="605"/>
    </location>
</feature>
<reference evidence="4" key="1">
    <citation type="journal article" date="2020" name="Stud. Mycol.">
        <title>101 Dothideomycetes genomes: a test case for predicting lifestyles and emergence of pathogens.</title>
        <authorList>
            <person name="Haridas S."/>
            <person name="Albert R."/>
            <person name="Binder M."/>
            <person name="Bloem J."/>
            <person name="Labutti K."/>
            <person name="Salamov A."/>
            <person name="Andreopoulos B."/>
            <person name="Baker S."/>
            <person name="Barry K."/>
            <person name="Bills G."/>
            <person name="Bluhm B."/>
            <person name="Cannon C."/>
            <person name="Castanera R."/>
            <person name="Culley D."/>
            <person name="Daum C."/>
            <person name="Ezra D."/>
            <person name="Gonzalez J."/>
            <person name="Henrissat B."/>
            <person name="Kuo A."/>
            <person name="Liang C."/>
            <person name="Lipzen A."/>
            <person name="Lutzoni F."/>
            <person name="Magnuson J."/>
            <person name="Mondo S."/>
            <person name="Nolan M."/>
            <person name="Ohm R."/>
            <person name="Pangilinan J."/>
            <person name="Park H.-J."/>
            <person name="Ramirez L."/>
            <person name="Alfaro M."/>
            <person name="Sun H."/>
            <person name="Tritt A."/>
            <person name="Yoshinaga Y."/>
            <person name="Zwiers L.-H."/>
            <person name="Turgeon B."/>
            <person name="Goodwin S."/>
            <person name="Spatafora J."/>
            <person name="Crous P."/>
            <person name="Grigoriev I."/>
        </authorList>
    </citation>
    <scope>NUCLEOTIDE SEQUENCE</scope>
    <source>
        <strain evidence="4">CBS 122368</strain>
    </source>
</reference>
<feature type="compositionally biased region" description="Low complexity" evidence="1">
    <location>
        <begin position="381"/>
        <end position="410"/>
    </location>
</feature>
<proteinExistence type="predicted"/>
<keyword evidence="3" id="KW-0732">Signal</keyword>
<dbReference type="GeneID" id="54585896"/>
<feature type="region of interest" description="Disordered" evidence="1">
    <location>
        <begin position="375"/>
        <end position="422"/>
    </location>
</feature>
<keyword evidence="2" id="KW-0472">Membrane</keyword>
<evidence type="ECO:0000313" key="5">
    <source>
        <dbReference type="Proteomes" id="UP000800094"/>
    </source>
</evidence>